<organism evidence="2 3">
    <name type="scientific">Lysinibacillus odysseyi 34hs-1 = NBRC 100172</name>
    <dbReference type="NCBI Taxonomy" id="1220589"/>
    <lineage>
        <taxon>Bacteria</taxon>
        <taxon>Bacillati</taxon>
        <taxon>Bacillota</taxon>
        <taxon>Bacilli</taxon>
        <taxon>Bacillales</taxon>
        <taxon>Bacillaceae</taxon>
        <taxon>Lysinibacillus</taxon>
    </lineage>
</organism>
<dbReference type="InterPro" id="IPR038765">
    <property type="entry name" value="Papain-like_cys_pep_sf"/>
</dbReference>
<keyword evidence="3" id="KW-1185">Reference proteome</keyword>
<feature type="domain" description="Transglutaminase-like" evidence="1">
    <location>
        <begin position="62"/>
        <end position="136"/>
    </location>
</feature>
<dbReference type="PANTHER" id="PTHR33490:SF3">
    <property type="entry name" value="CONSERVED INTEGRAL MEMBRANE PROTEIN"/>
    <property type="match status" value="1"/>
</dbReference>
<name>A0A0A3INN7_9BACI</name>
<sequence>MKEYLASTMMLNFENPSIQQLIDRKGWRRLAERDRISHIYEFVRNDITFGYNQSDELTASEVLRDGYGQCNTKSTLLMALLRAVGIPCRIHGFYIDKRMQKGALTGIVYQFAPKKIVHAWTEVYFQGEWLALEGVIIDEPYLQQVKEKLYRFNNGYIGYGVAVEHPKDINVCWNGASTYIQSFSITDDLGIYASPDEFFSQFHNTDRFVKKLLFNILRKRINRQLDSLRKQNKNYVE</sequence>
<comment type="caution">
    <text evidence="2">The sequence shown here is derived from an EMBL/GenBank/DDBJ whole genome shotgun (WGS) entry which is preliminary data.</text>
</comment>
<dbReference type="InterPro" id="IPR002931">
    <property type="entry name" value="Transglutaminase-like"/>
</dbReference>
<dbReference type="AlphaFoldDB" id="A0A0A3INN7"/>
<dbReference type="SUPFAM" id="SSF54001">
    <property type="entry name" value="Cysteine proteinases"/>
    <property type="match status" value="1"/>
</dbReference>
<dbReference type="Pfam" id="PF01841">
    <property type="entry name" value="Transglut_core"/>
    <property type="match status" value="1"/>
</dbReference>
<dbReference type="SMART" id="SM00460">
    <property type="entry name" value="TGc"/>
    <property type="match status" value="1"/>
</dbReference>
<dbReference type="eggNOG" id="COG1305">
    <property type="taxonomic scope" value="Bacteria"/>
</dbReference>
<gene>
    <name evidence="2" type="ORF">CD32_12715</name>
</gene>
<reference evidence="2 3" key="1">
    <citation type="submission" date="2014-02" db="EMBL/GenBank/DDBJ databases">
        <title>Draft genome sequence of Lysinibacillus odysseyi NBRC 100172.</title>
        <authorList>
            <person name="Zhang F."/>
            <person name="Wang G."/>
            <person name="Zhang L."/>
        </authorList>
    </citation>
    <scope>NUCLEOTIDE SEQUENCE [LARGE SCALE GENOMIC DNA]</scope>
    <source>
        <strain evidence="2 3">NBRC 100172</strain>
    </source>
</reference>
<dbReference type="Gene3D" id="3.10.620.30">
    <property type="match status" value="1"/>
</dbReference>
<dbReference type="PANTHER" id="PTHR33490">
    <property type="entry name" value="BLR5614 PROTEIN-RELATED"/>
    <property type="match status" value="1"/>
</dbReference>
<dbReference type="OrthoDB" id="9804872at2"/>
<protein>
    <submittedName>
        <fullName evidence="2">Transglutaminase</fullName>
    </submittedName>
</protein>
<evidence type="ECO:0000313" key="2">
    <source>
        <dbReference type="EMBL" id="KGR84443.1"/>
    </source>
</evidence>
<evidence type="ECO:0000313" key="3">
    <source>
        <dbReference type="Proteomes" id="UP000030437"/>
    </source>
</evidence>
<dbReference type="Proteomes" id="UP000030437">
    <property type="component" value="Unassembled WGS sequence"/>
</dbReference>
<evidence type="ECO:0000259" key="1">
    <source>
        <dbReference type="SMART" id="SM00460"/>
    </source>
</evidence>
<dbReference type="EMBL" id="JPVP01000056">
    <property type="protein sequence ID" value="KGR84443.1"/>
    <property type="molecule type" value="Genomic_DNA"/>
</dbReference>
<dbReference type="RefSeq" id="WP_036155135.1">
    <property type="nucleotide sequence ID" value="NZ_AVCX01000005.1"/>
</dbReference>
<proteinExistence type="predicted"/>
<accession>A0A0A3INN7</accession>
<dbReference type="STRING" id="1220589.CD32_12715"/>